<keyword evidence="7" id="KW-1185">Reference proteome</keyword>
<accession>A0AA36I3H4</accession>
<name>A0AA36I3H4_9DINO</name>
<evidence type="ECO:0000259" key="4">
    <source>
        <dbReference type="PROSITE" id="PS50054"/>
    </source>
</evidence>
<dbReference type="Proteomes" id="UP001178507">
    <property type="component" value="Unassembled WGS sequence"/>
</dbReference>
<evidence type="ECO:0000256" key="3">
    <source>
        <dbReference type="ARBA" id="ARBA00022912"/>
    </source>
</evidence>
<evidence type="ECO:0000313" key="7">
    <source>
        <dbReference type="Proteomes" id="UP001178507"/>
    </source>
</evidence>
<sequence length="150" mass="16443">MLLEWLFLGSKAAAEETFLQRHGIGCVLSCCRAPLLPCPTKQLPMQDSPEEQLAPFLEDALGFLSEAKARGEKCLVHCSAGSSRSVAIVLAYLILSEKLPLCDALALLRARRPRARPNVGFARQLIDLDRATHGHTSVTLADMGFDDQFH</sequence>
<feature type="domain" description="Tyrosine specific protein phosphatases" evidence="5">
    <location>
        <begin position="54"/>
        <end position="113"/>
    </location>
</feature>
<evidence type="ECO:0000256" key="2">
    <source>
        <dbReference type="ARBA" id="ARBA00022801"/>
    </source>
</evidence>
<dbReference type="SMART" id="SM00195">
    <property type="entry name" value="DSPc"/>
    <property type="match status" value="1"/>
</dbReference>
<dbReference type="PANTHER" id="PTHR45961">
    <property type="entry name" value="IP21249P"/>
    <property type="match status" value="1"/>
</dbReference>
<comment type="similarity">
    <text evidence="1">Belongs to the protein-tyrosine phosphatase family. Non-receptor class dual specificity subfamily.</text>
</comment>
<dbReference type="PROSITE" id="PS50054">
    <property type="entry name" value="TYR_PHOSPHATASE_DUAL"/>
    <property type="match status" value="1"/>
</dbReference>
<keyword evidence="2" id="KW-0378">Hydrolase</keyword>
<gene>
    <name evidence="6" type="ORF">EVOR1521_LOCUS8334</name>
</gene>
<dbReference type="InterPro" id="IPR003595">
    <property type="entry name" value="Tyr_Pase_cat"/>
</dbReference>
<organism evidence="6 7">
    <name type="scientific">Effrenium voratum</name>
    <dbReference type="NCBI Taxonomy" id="2562239"/>
    <lineage>
        <taxon>Eukaryota</taxon>
        <taxon>Sar</taxon>
        <taxon>Alveolata</taxon>
        <taxon>Dinophyceae</taxon>
        <taxon>Suessiales</taxon>
        <taxon>Symbiodiniaceae</taxon>
        <taxon>Effrenium</taxon>
    </lineage>
</organism>
<dbReference type="PROSITE" id="PS50056">
    <property type="entry name" value="TYR_PHOSPHATASE_2"/>
    <property type="match status" value="1"/>
</dbReference>
<feature type="domain" description="Tyrosine-protein phosphatase" evidence="4">
    <location>
        <begin position="1"/>
        <end position="134"/>
    </location>
</feature>
<dbReference type="InterPro" id="IPR029021">
    <property type="entry name" value="Prot-tyrosine_phosphatase-like"/>
</dbReference>
<evidence type="ECO:0000256" key="1">
    <source>
        <dbReference type="ARBA" id="ARBA00008601"/>
    </source>
</evidence>
<dbReference type="SMART" id="SM00404">
    <property type="entry name" value="PTPc_motif"/>
    <property type="match status" value="1"/>
</dbReference>
<dbReference type="Pfam" id="PF00782">
    <property type="entry name" value="DSPc"/>
    <property type="match status" value="1"/>
</dbReference>
<proteinExistence type="inferred from homology"/>
<dbReference type="GO" id="GO:0004721">
    <property type="term" value="F:phosphoprotein phosphatase activity"/>
    <property type="evidence" value="ECO:0007669"/>
    <property type="project" value="UniProtKB-KW"/>
</dbReference>
<protein>
    <submittedName>
        <fullName evidence="6">Uncharacterized protein</fullName>
    </submittedName>
</protein>
<dbReference type="InterPro" id="IPR052103">
    <property type="entry name" value="Dual_spec_Phospatases"/>
</dbReference>
<evidence type="ECO:0000259" key="5">
    <source>
        <dbReference type="PROSITE" id="PS50056"/>
    </source>
</evidence>
<dbReference type="InterPro" id="IPR000387">
    <property type="entry name" value="Tyr_Pase_dom"/>
</dbReference>
<dbReference type="AlphaFoldDB" id="A0AA36I3H4"/>
<dbReference type="Gene3D" id="3.90.190.10">
    <property type="entry name" value="Protein tyrosine phosphatase superfamily"/>
    <property type="match status" value="1"/>
</dbReference>
<evidence type="ECO:0000313" key="6">
    <source>
        <dbReference type="EMBL" id="CAJ1380379.1"/>
    </source>
</evidence>
<dbReference type="InterPro" id="IPR020422">
    <property type="entry name" value="TYR_PHOSPHATASE_DUAL_dom"/>
</dbReference>
<dbReference type="EMBL" id="CAUJNA010000706">
    <property type="protein sequence ID" value="CAJ1380379.1"/>
    <property type="molecule type" value="Genomic_DNA"/>
</dbReference>
<dbReference type="PANTHER" id="PTHR45961:SF6">
    <property type="entry name" value="IP21249P"/>
    <property type="match status" value="1"/>
</dbReference>
<keyword evidence="3" id="KW-0904">Protein phosphatase</keyword>
<reference evidence="6" key="1">
    <citation type="submission" date="2023-08" db="EMBL/GenBank/DDBJ databases">
        <authorList>
            <person name="Chen Y."/>
            <person name="Shah S."/>
            <person name="Dougan E. K."/>
            <person name="Thang M."/>
            <person name="Chan C."/>
        </authorList>
    </citation>
    <scope>NUCLEOTIDE SEQUENCE</scope>
</reference>
<dbReference type="CDD" id="cd14498">
    <property type="entry name" value="DSP"/>
    <property type="match status" value="1"/>
</dbReference>
<dbReference type="SUPFAM" id="SSF52799">
    <property type="entry name" value="(Phosphotyrosine protein) phosphatases II"/>
    <property type="match status" value="1"/>
</dbReference>
<comment type="caution">
    <text evidence="6">The sequence shown here is derived from an EMBL/GenBank/DDBJ whole genome shotgun (WGS) entry which is preliminary data.</text>
</comment>
<dbReference type="InterPro" id="IPR000340">
    <property type="entry name" value="Dual-sp_phosphatase_cat-dom"/>
</dbReference>